<organism evidence="1 2">
    <name type="scientific">Pseudomonas asturiensis</name>
    <dbReference type="NCBI Taxonomy" id="1190415"/>
    <lineage>
        <taxon>Bacteria</taxon>
        <taxon>Pseudomonadati</taxon>
        <taxon>Pseudomonadota</taxon>
        <taxon>Gammaproteobacteria</taxon>
        <taxon>Pseudomonadales</taxon>
        <taxon>Pseudomonadaceae</taxon>
        <taxon>Pseudomonas</taxon>
    </lineage>
</organism>
<keyword evidence="2" id="KW-1185">Reference proteome</keyword>
<gene>
    <name evidence="1" type="ORF">N015_13135</name>
</gene>
<protein>
    <submittedName>
        <fullName evidence="1">Uncharacterized protein</fullName>
    </submittedName>
</protein>
<dbReference type="EMBL" id="CP047265">
    <property type="protein sequence ID" value="QHF03298.1"/>
    <property type="molecule type" value="Genomic_DNA"/>
</dbReference>
<sequence>MRPVMTMKTIHDSLGRRLEGLDDDREGKFHGWGSGYEEFESGPGNYTVAIVEFPDGKIDTVMPYLIRFLDSDEANSQALDCALANPIIIG</sequence>
<evidence type="ECO:0000313" key="2">
    <source>
        <dbReference type="Proteomes" id="UP000464644"/>
    </source>
</evidence>
<reference evidence="1 2" key="1">
    <citation type="journal article" date="2014" name="Genome Announc.">
        <title>Draft Genome Sequences of a Phylogenetically Diverse Suite of Pseudomonas syringae Strains from Multiple Source Populations.</title>
        <authorList>
            <person name="Baltrus D.A."/>
            <person name="Yourstone S."/>
            <person name="Lind A."/>
            <person name="Guilbaud C."/>
            <person name="Sands D.C."/>
            <person name="Jones C.D."/>
            <person name="Morris C.E."/>
            <person name="Dangl J.L."/>
        </authorList>
    </citation>
    <scope>NUCLEOTIDE SEQUENCE [LARGE SCALE GENOMIC DNA]</scope>
    <source>
        <strain evidence="1 2">CC1524</strain>
    </source>
</reference>
<proteinExistence type="predicted"/>
<accession>A0ABX6HD36</accession>
<name>A0ABX6HD36_9PSED</name>
<dbReference type="Proteomes" id="UP000464644">
    <property type="component" value="Chromosome"/>
</dbReference>
<evidence type="ECO:0000313" key="1">
    <source>
        <dbReference type="EMBL" id="QHF03298.1"/>
    </source>
</evidence>
<dbReference type="RefSeq" id="WP_024685065.1">
    <property type="nucleotide sequence ID" value="NZ_CP047265.1"/>
</dbReference>